<feature type="compositionally biased region" description="Low complexity" evidence="5">
    <location>
        <begin position="300"/>
        <end position="320"/>
    </location>
</feature>
<dbReference type="InterPro" id="IPR050365">
    <property type="entry name" value="TIM50"/>
</dbReference>
<dbReference type="Pfam" id="PF03031">
    <property type="entry name" value="NIF"/>
    <property type="match status" value="1"/>
</dbReference>
<feature type="compositionally biased region" description="Polar residues" evidence="5">
    <location>
        <begin position="342"/>
        <end position="357"/>
    </location>
</feature>
<dbReference type="InterPro" id="IPR011948">
    <property type="entry name" value="Dullard_phosphatase"/>
</dbReference>
<dbReference type="GO" id="GO:0005634">
    <property type="term" value="C:nucleus"/>
    <property type="evidence" value="ECO:0007669"/>
    <property type="project" value="UniProtKB-ARBA"/>
</dbReference>
<dbReference type="FunFam" id="3.40.50.1000:FF:000015">
    <property type="entry name" value="CTD small phosphatase-like protein 2"/>
    <property type="match status" value="1"/>
</dbReference>
<proteinExistence type="inferred from homology"/>
<feature type="region of interest" description="Disordered" evidence="5">
    <location>
        <begin position="1"/>
        <end position="177"/>
    </location>
</feature>
<evidence type="ECO:0000313" key="8">
    <source>
        <dbReference type="Proteomes" id="UP001151516"/>
    </source>
</evidence>
<dbReference type="SMART" id="SM00577">
    <property type="entry name" value="CPDc"/>
    <property type="match status" value="1"/>
</dbReference>
<dbReference type="Proteomes" id="UP001151516">
    <property type="component" value="Unassembled WGS sequence"/>
</dbReference>
<evidence type="ECO:0000256" key="3">
    <source>
        <dbReference type="ARBA" id="ARBA00037324"/>
    </source>
</evidence>
<accession>A0A9W8GIS4</accession>
<evidence type="ECO:0000256" key="1">
    <source>
        <dbReference type="ARBA" id="ARBA00022801"/>
    </source>
</evidence>
<sequence>MSTVARPRSGPKRQAATVVDGSKTRSKVQASLVSIPAPVKKSTGVRQGNGRADKHDTYHVESAGDPPRRSRRNAGMPAEDDTTVKSSDVSHHTKTSTLAHPHSLSVSPIGPRPAVKADQAAVATRPRPKTATGTAAAQAGASVVKGAVRQRIAALESAKSPNSLAPPPALSNNRRPIAQAVGSRLAATKANGVAKVPVSGIAKPLPLSQSTAESPSEEAQTPPTPAGRTANFIMSSPKHKPKALSNEQACEEPSTPENGPSTKRRRSVSDDEPPASRTPTHNNVAVPGFHSPLLKRKRFASGAATADSSDESSSASSPSARRVAKPAGQQSRWARRLAQDTAAETSEPESTGASASQRADDSPSSPLKSILSPVFDLLRRVSGITQDSLGLQRLDTASSSASDTPNAKDGSIADASRSSHQLCNGSADVFVCPMPGALDLSACAPPPGSAEANSLTAPPMNPTTIGVTAAPSYFANCVGANSGCMQLYLPESNEIGGSVDSCSASPVTAGYPETPSKENIPIYNEYDFDAANDEITAMSTAALANIPPAVSLLRAPEMTAGGVQVAQQNESDLDLSQISSLADSDIDAQYEQYLQYEDDEDEFNPYLFMADLPPIPKEHTLRPYALPRKTRSSPPITLVLDLDETLVHCALTMVENADLTFPVEYNGLSYDVYCRLRPGYLEFLEKASELFEVVVFTASQQVYADRLLNLIDPERRYIKHRLFRDSCVYVNTNYVKDLGILGRDEAKMVLVDNCPQAFAYQQSNGIPIESWYEDKGDRELMHLMGFLETLVGDDDVRPKVEAHFKTREKVAEAKKRFQLKLSTPYSGPIYVRGTKN</sequence>
<reference evidence="7" key="1">
    <citation type="submission" date="2022-07" db="EMBL/GenBank/DDBJ databases">
        <title>Phylogenomic reconstructions and comparative analyses of Kickxellomycotina fungi.</title>
        <authorList>
            <person name="Reynolds N.K."/>
            <person name="Stajich J.E."/>
            <person name="Barry K."/>
            <person name="Grigoriev I.V."/>
            <person name="Crous P."/>
            <person name="Smith M.E."/>
        </authorList>
    </citation>
    <scope>NUCLEOTIDE SEQUENCE</scope>
    <source>
        <strain evidence="7">CBS 109367</strain>
    </source>
</reference>
<dbReference type="PROSITE" id="PS50969">
    <property type="entry name" value="FCP1"/>
    <property type="match status" value="1"/>
</dbReference>
<evidence type="ECO:0000259" key="6">
    <source>
        <dbReference type="PROSITE" id="PS50969"/>
    </source>
</evidence>
<dbReference type="CDD" id="cd07521">
    <property type="entry name" value="HAD_FCP1-like"/>
    <property type="match status" value="1"/>
</dbReference>
<keyword evidence="8" id="KW-1185">Reference proteome</keyword>
<organism evidence="7 8">
    <name type="scientific">Coemansia spiralis</name>
    <dbReference type="NCBI Taxonomy" id="417178"/>
    <lineage>
        <taxon>Eukaryota</taxon>
        <taxon>Fungi</taxon>
        <taxon>Fungi incertae sedis</taxon>
        <taxon>Zoopagomycota</taxon>
        <taxon>Kickxellomycotina</taxon>
        <taxon>Kickxellomycetes</taxon>
        <taxon>Kickxellales</taxon>
        <taxon>Kickxellaceae</taxon>
        <taxon>Coemansia</taxon>
    </lineage>
</organism>
<dbReference type="InterPro" id="IPR023214">
    <property type="entry name" value="HAD_sf"/>
</dbReference>
<keyword evidence="2" id="KW-0904">Protein phosphatase</keyword>
<dbReference type="Gene3D" id="3.40.50.1000">
    <property type="entry name" value="HAD superfamily/HAD-like"/>
    <property type="match status" value="1"/>
</dbReference>
<protein>
    <recommendedName>
        <fullName evidence="6">FCP1 homology domain-containing protein</fullName>
    </recommendedName>
</protein>
<gene>
    <name evidence="7" type="ORF">IWW39_004806</name>
</gene>
<feature type="compositionally biased region" description="Polar residues" evidence="5">
    <location>
        <begin position="207"/>
        <end position="221"/>
    </location>
</feature>
<dbReference type="PANTHER" id="PTHR12210">
    <property type="entry name" value="DULLARD PROTEIN PHOSPHATASE"/>
    <property type="match status" value="1"/>
</dbReference>
<dbReference type="EMBL" id="JANBTX010000199">
    <property type="protein sequence ID" value="KAJ2684605.1"/>
    <property type="molecule type" value="Genomic_DNA"/>
</dbReference>
<dbReference type="InterPro" id="IPR036412">
    <property type="entry name" value="HAD-like_sf"/>
</dbReference>
<feature type="region of interest" description="Disordered" evidence="5">
    <location>
        <begin position="190"/>
        <end position="367"/>
    </location>
</feature>
<dbReference type="SUPFAM" id="SSF56784">
    <property type="entry name" value="HAD-like"/>
    <property type="match status" value="1"/>
</dbReference>
<dbReference type="InterPro" id="IPR004274">
    <property type="entry name" value="FCP1_dom"/>
</dbReference>
<evidence type="ECO:0000256" key="2">
    <source>
        <dbReference type="ARBA" id="ARBA00022912"/>
    </source>
</evidence>
<evidence type="ECO:0000313" key="7">
    <source>
        <dbReference type="EMBL" id="KAJ2684605.1"/>
    </source>
</evidence>
<feature type="compositionally biased region" description="Low complexity" evidence="5">
    <location>
        <begin position="130"/>
        <end position="147"/>
    </location>
</feature>
<dbReference type="AlphaFoldDB" id="A0A9W8GIS4"/>
<dbReference type="NCBIfam" id="TIGR02251">
    <property type="entry name" value="HIF-SF_euk"/>
    <property type="match status" value="1"/>
</dbReference>
<feature type="domain" description="FCP1 homology" evidence="6">
    <location>
        <begin position="631"/>
        <end position="790"/>
    </location>
</feature>
<comment type="function">
    <text evidence="3">Probable phosphatase.</text>
</comment>
<dbReference type="OrthoDB" id="277011at2759"/>
<comment type="caution">
    <text evidence="7">The sequence shown here is derived from an EMBL/GenBank/DDBJ whole genome shotgun (WGS) entry which is preliminary data.</text>
</comment>
<name>A0A9W8GIS4_9FUNG</name>
<evidence type="ECO:0000256" key="4">
    <source>
        <dbReference type="ARBA" id="ARBA00038355"/>
    </source>
</evidence>
<evidence type="ECO:0000256" key="5">
    <source>
        <dbReference type="SAM" id="MobiDB-lite"/>
    </source>
</evidence>
<dbReference type="GO" id="GO:0004721">
    <property type="term" value="F:phosphoprotein phosphatase activity"/>
    <property type="evidence" value="ECO:0007669"/>
    <property type="project" value="UniProtKB-KW"/>
</dbReference>
<keyword evidence="1" id="KW-0378">Hydrolase</keyword>
<comment type="similarity">
    <text evidence="4">Belongs to the CTDSPL2 family.</text>
</comment>